<dbReference type="SUPFAM" id="SSF46767">
    <property type="entry name" value="Methylated DNA-protein cysteine methyltransferase, C-terminal domain"/>
    <property type="match status" value="1"/>
</dbReference>
<protein>
    <submittedName>
        <fullName evidence="3">Cysteine methyltransferase</fullName>
    </submittedName>
</protein>
<dbReference type="CDD" id="cd06445">
    <property type="entry name" value="ATase"/>
    <property type="match status" value="1"/>
</dbReference>
<keyword evidence="3" id="KW-0808">Transferase</keyword>
<evidence type="ECO:0000313" key="4">
    <source>
        <dbReference type="Proteomes" id="UP000033664"/>
    </source>
</evidence>
<dbReference type="PANTHER" id="PTHR42942">
    <property type="entry name" value="6-O-METHYLGUANINE DNA METHYLTRANSFERASE"/>
    <property type="match status" value="1"/>
</dbReference>
<proteinExistence type="predicted"/>
<feature type="domain" description="Methylated-DNA-[protein]-cysteine S-methyltransferase DNA binding" evidence="2">
    <location>
        <begin position="6"/>
        <end position="84"/>
    </location>
</feature>
<dbReference type="GO" id="GO:0008168">
    <property type="term" value="F:methyltransferase activity"/>
    <property type="evidence" value="ECO:0007669"/>
    <property type="project" value="UniProtKB-KW"/>
</dbReference>
<dbReference type="GeneID" id="58228308"/>
<organism evidence="3 4">
    <name type="scientific">Pseudoalteromonas ruthenica</name>
    <dbReference type="NCBI Taxonomy" id="151081"/>
    <lineage>
        <taxon>Bacteria</taxon>
        <taxon>Pseudomonadati</taxon>
        <taxon>Pseudomonadota</taxon>
        <taxon>Gammaproteobacteria</taxon>
        <taxon>Alteromonadales</taxon>
        <taxon>Pseudoalteromonadaceae</taxon>
        <taxon>Pseudoalteromonas</taxon>
    </lineage>
</organism>
<keyword evidence="3" id="KW-0489">Methyltransferase</keyword>
<dbReference type="AlphaFoldDB" id="A0A0F4Q1U1"/>
<dbReference type="Gene3D" id="1.10.10.10">
    <property type="entry name" value="Winged helix-like DNA-binding domain superfamily/Winged helix DNA-binding domain"/>
    <property type="match status" value="1"/>
</dbReference>
<sequence length="100" mass="11004">MDKAAMIYQVVAAIPKGKVCSYGEVAKRAGLSGYARYVGHTLKNLPSDSRLPWHRVVNSQGKISFAQGSDGFTRQQQALLGEGVLVIDGKVNMRRFAWHI</sequence>
<dbReference type="OrthoDB" id="9132167at2"/>
<dbReference type="InterPro" id="IPR036388">
    <property type="entry name" value="WH-like_DNA-bd_sf"/>
</dbReference>
<dbReference type="EMBL" id="JXXZ01000006">
    <property type="protein sequence ID" value="KJZ00497.1"/>
    <property type="molecule type" value="Genomic_DNA"/>
</dbReference>
<dbReference type="InterPro" id="IPR014048">
    <property type="entry name" value="MethylDNA_cys_MeTrfase_DNA-bd"/>
</dbReference>
<accession>A0A0F4Q1U1</accession>
<evidence type="ECO:0000313" key="3">
    <source>
        <dbReference type="EMBL" id="KJZ00497.1"/>
    </source>
</evidence>
<dbReference type="Proteomes" id="UP000033664">
    <property type="component" value="Unassembled WGS sequence"/>
</dbReference>
<dbReference type="GO" id="GO:0006281">
    <property type="term" value="P:DNA repair"/>
    <property type="evidence" value="ECO:0007669"/>
    <property type="project" value="InterPro"/>
</dbReference>
<dbReference type="InterPro" id="IPR036217">
    <property type="entry name" value="MethylDNA_cys_MeTrfase_DNAb"/>
</dbReference>
<gene>
    <name evidence="3" type="ORF">TW72_07390</name>
</gene>
<dbReference type="PATRIC" id="fig|151081.8.peg.2763"/>
<keyword evidence="4" id="KW-1185">Reference proteome</keyword>
<dbReference type="GO" id="GO:0032259">
    <property type="term" value="P:methylation"/>
    <property type="evidence" value="ECO:0007669"/>
    <property type="project" value="UniProtKB-KW"/>
</dbReference>
<reference evidence="3 4" key="1">
    <citation type="journal article" date="2015" name="BMC Genomics">
        <title>Genome mining reveals unlocked bioactive potential of marine Gram-negative bacteria.</title>
        <authorList>
            <person name="Machado H."/>
            <person name="Sonnenschein E.C."/>
            <person name="Melchiorsen J."/>
            <person name="Gram L."/>
        </authorList>
    </citation>
    <scope>NUCLEOTIDE SEQUENCE [LARGE SCALE GENOMIC DNA]</scope>
    <source>
        <strain evidence="3 4">S3137</strain>
    </source>
</reference>
<dbReference type="RefSeq" id="WP_045979957.1">
    <property type="nucleotide sequence ID" value="NZ_JXXY01000015.1"/>
</dbReference>
<dbReference type="eggNOG" id="COG3695">
    <property type="taxonomic scope" value="Bacteria"/>
</dbReference>
<keyword evidence="1" id="KW-0227">DNA damage</keyword>
<comment type="caution">
    <text evidence="3">The sequence shown here is derived from an EMBL/GenBank/DDBJ whole genome shotgun (WGS) entry which is preliminary data.</text>
</comment>
<dbReference type="PANTHER" id="PTHR42942:SF1">
    <property type="entry name" value="ALKYLTRANSFERASE-LIKE PROTEIN 1"/>
    <property type="match status" value="1"/>
</dbReference>
<dbReference type="InterPro" id="IPR052520">
    <property type="entry name" value="ATL_DNA_repair"/>
</dbReference>
<dbReference type="Pfam" id="PF01035">
    <property type="entry name" value="DNA_binding_1"/>
    <property type="match status" value="1"/>
</dbReference>
<evidence type="ECO:0000256" key="1">
    <source>
        <dbReference type="ARBA" id="ARBA00022763"/>
    </source>
</evidence>
<evidence type="ECO:0000259" key="2">
    <source>
        <dbReference type="Pfam" id="PF01035"/>
    </source>
</evidence>
<name>A0A0F4Q1U1_9GAMM</name>